<dbReference type="SMART" id="SM00220">
    <property type="entry name" value="S_TKc"/>
    <property type="match status" value="1"/>
</dbReference>
<keyword evidence="4" id="KW-0963">Cytoplasm</keyword>
<sequence length="519" mass="58384">MCLKIRRWLFGKSRQKSTSKQNMATVLTVDTKPRSAWSNNHDDYELLEVIGYGATAIVQAARYIPLDEKVAIKRIDLEKCGADIDEMRKEIHTMGQCNHENVVNYYTSFIVKQELWIVMKLLAGGSVLDILKHLMKSGQIDPLQGVLDEVVIATILREVLKGLEYFHKNGHIHRDVKAGNILLGADGSVQLADFGVSSTTHDFSDRGHRMRSTFVGTPCWMAPEVMEQASGYNHKVDIWSFGITAIELATGTAPYAQYPAMKVLMLTLEGDPPTLETCTDSKDAYKKYSRQFRKMIASCLEKDPLSRPDATELLKHSFFKKAKNKEYLIQNLIELAPSLSERGKKFKRKPNSGRAYKNAAGEWEFEIDTDNQDEHSSEENLVAIENNNENTTTDVISAATSVTGLSDIRDLNDSQILVENPTESTIYDLTLRLRNAEKELNDIRFEFNLKKDTVEGVSQELMSAGLIDGKDLLLVGANLNKMITNPPENKQLVFALNSDESNERDEKQLIGFAMLSLHN</sequence>
<evidence type="ECO:0000256" key="13">
    <source>
        <dbReference type="PROSITE-ProRule" id="PRU10141"/>
    </source>
</evidence>
<dbReference type="GO" id="GO:0006611">
    <property type="term" value="P:protein export from nucleus"/>
    <property type="evidence" value="ECO:0007669"/>
    <property type="project" value="TreeGrafter"/>
</dbReference>
<proteinExistence type="evidence at transcript level"/>
<dbReference type="GO" id="GO:0005737">
    <property type="term" value="C:cytoplasm"/>
    <property type="evidence" value="ECO:0007669"/>
    <property type="project" value="UniProtKB-SubCell"/>
</dbReference>
<evidence type="ECO:0000256" key="10">
    <source>
        <dbReference type="ARBA" id="ARBA00022840"/>
    </source>
</evidence>
<evidence type="ECO:0000256" key="12">
    <source>
        <dbReference type="ARBA" id="ARBA00048679"/>
    </source>
</evidence>
<dbReference type="OrthoDB" id="8693905at2759"/>
<dbReference type="EMBL" id="HAAD01005365">
    <property type="protein sequence ID" value="CDG71597.1"/>
    <property type="molecule type" value="mRNA"/>
</dbReference>
<dbReference type="AlphaFoldDB" id="T2MI78"/>
<evidence type="ECO:0000256" key="9">
    <source>
        <dbReference type="ARBA" id="ARBA00022777"/>
    </source>
</evidence>
<dbReference type="SUPFAM" id="SSF56112">
    <property type="entry name" value="Protein kinase-like (PK-like)"/>
    <property type="match status" value="1"/>
</dbReference>
<evidence type="ECO:0000313" key="15">
    <source>
        <dbReference type="EMBL" id="CDG71597.1"/>
    </source>
</evidence>
<dbReference type="InterPro" id="IPR017441">
    <property type="entry name" value="Protein_kinase_ATP_BS"/>
</dbReference>
<keyword evidence="8 13" id="KW-0547">Nucleotide-binding</keyword>
<dbReference type="PANTHER" id="PTHR48014">
    <property type="entry name" value="SERINE/THREONINE-PROTEIN KINASE FRAY2"/>
    <property type="match status" value="1"/>
</dbReference>
<keyword evidence="5" id="KW-0723">Serine/threonine-protein kinase</keyword>
<feature type="binding site" evidence="13">
    <location>
        <position position="73"/>
    </location>
    <ligand>
        <name>ATP</name>
        <dbReference type="ChEBI" id="CHEBI:30616"/>
    </ligand>
</feature>
<dbReference type="GO" id="GO:0005524">
    <property type="term" value="F:ATP binding"/>
    <property type="evidence" value="ECO:0007669"/>
    <property type="project" value="UniProtKB-UniRule"/>
</dbReference>
<dbReference type="InterPro" id="IPR024678">
    <property type="entry name" value="Kinase_OSR1/WNK_CCT"/>
</dbReference>
<dbReference type="PROSITE" id="PS50011">
    <property type="entry name" value="PROTEIN_KINASE_DOM"/>
    <property type="match status" value="1"/>
</dbReference>
<keyword evidence="10 13" id="KW-0067">ATP-binding</keyword>
<gene>
    <name evidence="15" type="primary">OXSR1</name>
</gene>
<dbReference type="GO" id="GO:1902554">
    <property type="term" value="C:serine/threonine protein kinase complex"/>
    <property type="evidence" value="ECO:0007669"/>
    <property type="project" value="TreeGrafter"/>
</dbReference>
<accession>T2MI78</accession>
<dbReference type="Pfam" id="PF00069">
    <property type="entry name" value="Pkinase"/>
    <property type="match status" value="1"/>
</dbReference>
<protein>
    <recommendedName>
        <fullName evidence="3">non-specific serine/threonine protein kinase</fullName>
        <ecNumber evidence="3">2.7.11.1</ecNumber>
    </recommendedName>
</protein>
<keyword evidence="6" id="KW-0597">Phosphoprotein</keyword>
<evidence type="ECO:0000256" key="7">
    <source>
        <dbReference type="ARBA" id="ARBA00022679"/>
    </source>
</evidence>
<keyword evidence="7" id="KW-0808">Transferase</keyword>
<organism evidence="15">
    <name type="scientific">Hydra vulgaris</name>
    <name type="common">Hydra</name>
    <name type="synonym">Hydra attenuata</name>
    <dbReference type="NCBI Taxonomy" id="6087"/>
    <lineage>
        <taxon>Eukaryota</taxon>
        <taxon>Metazoa</taxon>
        <taxon>Cnidaria</taxon>
        <taxon>Hydrozoa</taxon>
        <taxon>Hydroidolina</taxon>
        <taxon>Anthoathecata</taxon>
        <taxon>Aplanulata</taxon>
        <taxon>Hydridae</taxon>
        <taxon>Hydra</taxon>
    </lineage>
</organism>
<dbReference type="Gene3D" id="1.10.510.10">
    <property type="entry name" value="Transferase(Phosphotransferase) domain 1"/>
    <property type="match status" value="1"/>
</dbReference>
<dbReference type="FunFam" id="1.10.510.10:FF:000068">
    <property type="entry name" value="STE20/SPS1-related proline-alanine-rich protein kinase"/>
    <property type="match status" value="1"/>
</dbReference>
<evidence type="ECO:0000256" key="11">
    <source>
        <dbReference type="ARBA" id="ARBA00047899"/>
    </source>
</evidence>
<name>T2MI78_HYDVU</name>
<dbReference type="InterPro" id="IPR047173">
    <property type="entry name" value="STRAD_A/B-like"/>
</dbReference>
<dbReference type="Gene3D" id="3.10.20.90">
    <property type="entry name" value="Phosphatidylinositol 3-kinase Catalytic Subunit, Chain A, domain 1"/>
    <property type="match status" value="1"/>
</dbReference>
<evidence type="ECO:0000256" key="4">
    <source>
        <dbReference type="ARBA" id="ARBA00022490"/>
    </source>
</evidence>
<dbReference type="CDD" id="cd06610">
    <property type="entry name" value="STKc_OSR1_SPAK"/>
    <property type="match status" value="1"/>
</dbReference>
<evidence type="ECO:0000256" key="1">
    <source>
        <dbReference type="ARBA" id="ARBA00004496"/>
    </source>
</evidence>
<evidence type="ECO:0000259" key="14">
    <source>
        <dbReference type="PROSITE" id="PS50011"/>
    </source>
</evidence>
<comment type="catalytic activity">
    <reaction evidence="12">
        <text>L-seryl-[protein] + ATP = O-phospho-L-seryl-[protein] + ADP + H(+)</text>
        <dbReference type="Rhea" id="RHEA:17989"/>
        <dbReference type="Rhea" id="RHEA-COMP:9863"/>
        <dbReference type="Rhea" id="RHEA-COMP:11604"/>
        <dbReference type="ChEBI" id="CHEBI:15378"/>
        <dbReference type="ChEBI" id="CHEBI:29999"/>
        <dbReference type="ChEBI" id="CHEBI:30616"/>
        <dbReference type="ChEBI" id="CHEBI:83421"/>
        <dbReference type="ChEBI" id="CHEBI:456216"/>
        <dbReference type="EC" id="2.7.11.1"/>
    </reaction>
</comment>
<dbReference type="Pfam" id="PF12202">
    <property type="entry name" value="OSR1_C"/>
    <property type="match status" value="1"/>
</dbReference>
<dbReference type="Gene3D" id="3.30.200.20">
    <property type="entry name" value="Phosphorylase Kinase, domain 1"/>
    <property type="match status" value="1"/>
</dbReference>
<dbReference type="InterPro" id="IPR011009">
    <property type="entry name" value="Kinase-like_dom_sf"/>
</dbReference>
<dbReference type="PROSITE" id="PS00107">
    <property type="entry name" value="PROTEIN_KINASE_ATP"/>
    <property type="match status" value="1"/>
</dbReference>
<comment type="subcellular location">
    <subcellularLocation>
        <location evidence="1">Cytoplasm</location>
    </subcellularLocation>
</comment>
<evidence type="ECO:0000256" key="8">
    <source>
        <dbReference type="ARBA" id="ARBA00022741"/>
    </source>
</evidence>
<dbReference type="GO" id="GO:0043539">
    <property type="term" value="F:protein serine/threonine kinase activator activity"/>
    <property type="evidence" value="ECO:0007669"/>
    <property type="project" value="InterPro"/>
</dbReference>
<comment type="catalytic activity">
    <reaction evidence="11">
        <text>L-threonyl-[protein] + ATP = O-phospho-L-threonyl-[protein] + ADP + H(+)</text>
        <dbReference type="Rhea" id="RHEA:46608"/>
        <dbReference type="Rhea" id="RHEA-COMP:11060"/>
        <dbReference type="Rhea" id="RHEA-COMP:11605"/>
        <dbReference type="ChEBI" id="CHEBI:15378"/>
        <dbReference type="ChEBI" id="CHEBI:30013"/>
        <dbReference type="ChEBI" id="CHEBI:30616"/>
        <dbReference type="ChEBI" id="CHEBI:61977"/>
        <dbReference type="ChEBI" id="CHEBI:456216"/>
        <dbReference type="EC" id="2.7.11.1"/>
    </reaction>
</comment>
<reference evidence="15" key="1">
    <citation type="journal article" date="2013" name="Genome Biol. Evol.">
        <title>Punctuated emergences of genetic and phenotypic innovations in eumetazoan, bilaterian, euteleostome, and hominidae ancestors.</title>
        <authorList>
            <person name="Wenger Y."/>
            <person name="Galliot B."/>
        </authorList>
    </citation>
    <scope>NUCLEOTIDE SEQUENCE</scope>
    <source>
        <tissue evidence="15">Whole animals</tissue>
    </source>
</reference>
<evidence type="ECO:0000256" key="5">
    <source>
        <dbReference type="ARBA" id="ARBA00022527"/>
    </source>
</evidence>
<dbReference type="InterPro" id="IPR000719">
    <property type="entry name" value="Prot_kinase_dom"/>
</dbReference>
<evidence type="ECO:0000256" key="2">
    <source>
        <dbReference type="ARBA" id="ARBA00008874"/>
    </source>
</evidence>
<comment type="similarity">
    <text evidence="2">Belongs to the protein kinase superfamily. STE Ser/Thr protein kinase family. STE20 subfamily.</text>
</comment>
<evidence type="ECO:0000256" key="3">
    <source>
        <dbReference type="ARBA" id="ARBA00012513"/>
    </source>
</evidence>
<dbReference type="GO" id="GO:0004674">
    <property type="term" value="F:protein serine/threonine kinase activity"/>
    <property type="evidence" value="ECO:0007669"/>
    <property type="project" value="UniProtKB-KW"/>
</dbReference>
<dbReference type="FunFam" id="3.30.200.20:FF:000114">
    <property type="entry name" value="serine/threonine-protein kinase OSR1 isoform X1"/>
    <property type="match status" value="1"/>
</dbReference>
<feature type="domain" description="Protein kinase" evidence="14">
    <location>
        <begin position="44"/>
        <end position="319"/>
    </location>
</feature>
<dbReference type="EC" id="2.7.11.1" evidence="3"/>
<keyword evidence="9 15" id="KW-0418">Kinase</keyword>
<evidence type="ECO:0000256" key="6">
    <source>
        <dbReference type="ARBA" id="ARBA00022553"/>
    </source>
</evidence>
<dbReference type="PANTHER" id="PTHR48014:SF21">
    <property type="entry name" value="SERINE_THREONINE-PROTEIN KINASE FRAY2"/>
    <property type="match status" value="1"/>
</dbReference>